<dbReference type="Proteomes" id="UP001548832">
    <property type="component" value="Unassembled WGS sequence"/>
</dbReference>
<evidence type="ECO:0000313" key="3">
    <source>
        <dbReference type="Proteomes" id="UP001548832"/>
    </source>
</evidence>
<keyword evidence="1" id="KW-0472">Membrane</keyword>
<name>A0ABV2DQL0_9HYPH</name>
<proteinExistence type="predicted"/>
<sequence length="154" mass="16723">MSKAVSAPATAWIFFLRLALLLHALTGTIRLARWLFTWPDIDLWSYAVFGILFAMSPLLVTVLAYDAITTFLPALGPRYGSGISSSVRNLDGSATAVCLPTLPPTTLLFVVHRLAQKEAVRDYVGDLIDWIFWFALLSLAMAALAGLIGLALAL</sequence>
<evidence type="ECO:0000313" key="2">
    <source>
        <dbReference type="EMBL" id="MET2832244.1"/>
    </source>
</evidence>
<dbReference type="EMBL" id="JBEWSZ010000008">
    <property type="protein sequence ID" value="MET2832244.1"/>
    <property type="molecule type" value="Genomic_DNA"/>
</dbReference>
<comment type="caution">
    <text evidence="2">The sequence shown here is derived from an EMBL/GenBank/DDBJ whole genome shotgun (WGS) entry which is preliminary data.</text>
</comment>
<keyword evidence="3" id="KW-1185">Reference proteome</keyword>
<feature type="transmembrane region" description="Helical" evidence="1">
    <location>
        <begin position="12"/>
        <end position="31"/>
    </location>
</feature>
<keyword evidence="1" id="KW-0812">Transmembrane</keyword>
<protein>
    <submittedName>
        <fullName evidence="2">Uncharacterized protein</fullName>
    </submittedName>
</protein>
<feature type="transmembrane region" description="Helical" evidence="1">
    <location>
        <begin position="130"/>
        <end position="153"/>
    </location>
</feature>
<reference evidence="2 3" key="1">
    <citation type="submission" date="2024-06" db="EMBL/GenBank/DDBJ databases">
        <authorList>
            <person name="Kim D.-U."/>
        </authorList>
    </citation>
    <scope>NUCLEOTIDE SEQUENCE [LARGE SCALE GENOMIC DNA]</scope>
    <source>
        <strain evidence="2 3">KACC15460</strain>
    </source>
</reference>
<evidence type="ECO:0000256" key="1">
    <source>
        <dbReference type="SAM" id="Phobius"/>
    </source>
</evidence>
<keyword evidence="1" id="KW-1133">Transmembrane helix</keyword>
<gene>
    <name evidence="2" type="ORF">ABVQ20_35410</name>
</gene>
<feature type="transmembrane region" description="Helical" evidence="1">
    <location>
        <begin position="43"/>
        <end position="65"/>
    </location>
</feature>
<dbReference type="RefSeq" id="WP_354464466.1">
    <property type="nucleotide sequence ID" value="NZ_JBEWSZ010000008.1"/>
</dbReference>
<accession>A0ABV2DQL0</accession>
<organism evidence="2 3">
    <name type="scientific">Mesorhizobium shangrilense</name>
    <dbReference type="NCBI Taxonomy" id="460060"/>
    <lineage>
        <taxon>Bacteria</taxon>
        <taxon>Pseudomonadati</taxon>
        <taxon>Pseudomonadota</taxon>
        <taxon>Alphaproteobacteria</taxon>
        <taxon>Hyphomicrobiales</taxon>
        <taxon>Phyllobacteriaceae</taxon>
        <taxon>Mesorhizobium</taxon>
    </lineage>
</organism>